<gene>
    <name evidence="2" type="ORF">RR49_01788</name>
</gene>
<dbReference type="InterPro" id="IPR027417">
    <property type="entry name" value="P-loop_NTPase"/>
</dbReference>
<keyword evidence="3" id="KW-1185">Reference proteome</keyword>
<comment type="caution">
    <text evidence="2">The sequence shown here is derived from an EMBL/GenBank/DDBJ whole genome shotgun (WGS) entry which is preliminary data.</text>
</comment>
<name>A0A0F0LT72_9MICO</name>
<dbReference type="Proteomes" id="UP000033451">
    <property type="component" value="Unassembled WGS sequence"/>
</dbReference>
<dbReference type="STRING" id="400772.RR49_01788"/>
<dbReference type="OrthoDB" id="9806951at2"/>
<dbReference type="SUPFAM" id="SSF52540">
    <property type="entry name" value="P-loop containing nucleoside triphosphate hydrolases"/>
    <property type="match status" value="1"/>
</dbReference>
<evidence type="ECO:0000259" key="1">
    <source>
        <dbReference type="Pfam" id="PF01935"/>
    </source>
</evidence>
<dbReference type="InterPro" id="IPR008571">
    <property type="entry name" value="HerA-like"/>
</dbReference>
<feature type="domain" description="Helicase HerA central" evidence="1">
    <location>
        <begin position="161"/>
        <end position="297"/>
    </location>
</feature>
<organism evidence="2 3">
    <name type="scientific">Microbacterium ginsengisoli</name>
    <dbReference type="NCBI Taxonomy" id="400772"/>
    <lineage>
        <taxon>Bacteria</taxon>
        <taxon>Bacillati</taxon>
        <taxon>Actinomycetota</taxon>
        <taxon>Actinomycetes</taxon>
        <taxon>Micrococcales</taxon>
        <taxon>Microbacteriaceae</taxon>
        <taxon>Microbacterium</taxon>
    </lineage>
</organism>
<accession>A0A0F0LT72</accession>
<protein>
    <submittedName>
        <fullName evidence="2">AAA-like domain protein</fullName>
    </submittedName>
</protein>
<dbReference type="PANTHER" id="PTHR42957">
    <property type="entry name" value="HELICASE MJ1565-RELATED"/>
    <property type="match status" value="1"/>
</dbReference>
<dbReference type="RefSeq" id="WP_045247705.1">
    <property type="nucleotide sequence ID" value="NZ_JYIY01000074.1"/>
</dbReference>
<sequence length="661" mass="74046">MSAIERRRSLGKVIAVNAERFTVELNAGSDSFTLVGFDAQHYVARIGSFVLIPLQTEHVVGEVVGLRERELSASEQLQSELQDTHALRALKFLDVVPIGTLSFRTEERFRFGVSVFPALYTEVLYAESQDLDRIFDSTNAIEADESSEIEPVPTRLRAFSIGTSVVFDDYDVKVSVDEFFGGHAAILGNTGSGKSCTVASVVQSIFTKHDAHAAVGATFVFFDTNGEYRQAFADLPKPIRRLYALVPGREAQAPPSADKREDVVGFRLPHWFLSPEEWELLLRASDRAQRPILRNALGLTSLFATNDATLAPLKNHVLASAILAILASSESATASVGRIQGLLLSFSTPELNRQTVHPHLAINFGAFVAPNGLPNLLRPHIQDDVVLPDYKYAPFEFGLLEQALDLAILYEEAHGNRHVRDYSSSMLTRYKSIRDRAEFAFLRPDTTTLAPHETDSKVFVDKWLGLIEEQPSGGLRKRSQITIFDMNEVEDEVVEVVSAVVTRMIFERLRRSHARNTFPVNLVLEEAHRYVAERPSDFAIDATKIFERVAKEGRKYGLFILLASQRPSELSRTVLSQCSNFVVHRIQNPEDLQHVRRMTPFISESVLSRLPSLPKQHALIFGNSVSIPTTFRVRDASPKPKSDDSPIRQVWFTKRDHIIEI</sequence>
<dbReference type="InterPro" id="IPR002789">
    <property type="entry name" value="HerA_central"/>
</dbReference>
<evidence type="ECO:0000313" key="3">
    <source>
        <dbReference type="Proteomes" id="UP000033451"/>
    </source>
</evidence>
<dbReference type="Gene3D" id="3.40.50.300">
    <property type="entry name" value="P-loop containing nucleotide triphosphate hydrolases"/>
    <property type="match status" value="2"/>
</dbReference>
<dbReference type="PATRIC" id="fig|400772.4.peg.1807"/>
<evidence type="ECO:0000313" key="2">
    <source>
        <dbReference type="EMBL" id="KJL36452.1"/>
    </source>
</evidence>
<proteinExistence type="predicted"/>
<dbReference type="AlphaFoldDB" id="A0A0F0LT72"/>
<dbReference type="PANTHER" id="PTHR42957:SF1">
    <property type="entry name" value="HELICASE MJ1565-RELATED"/>
    <property type="match status" value="1"/>
</dbReference>
<dbReference type="EMBL" id="JYIY01000074">
    <property type="protein sequence ID" value="KJL36452.1"/>
    <property type="molecule type" value="Genomic_DNA"/>
</dbReference>
<reference evidence="2 3" key="1">
    <citation type="submission" date="2015-02" db="EMBL/GenBank/DDBJ databases">
        <title>Draft genome sequences of ten Microbacterium spp. with emphasis on heavy metal contaminated environments.</title>
        <authorList>
            <person name="Corretto E."/>
        </authorList>
    </citation>
    <scope>NUCLEOTIDE SEQUENCE [LARGE SCALE GENOMIC DNA]</scope>
    <source>
        <strain evidence="2 3">DSM 18659</strain>
    </source>
</reference>
<dbReference type="Pfam" id="PF01935">
    <property type="entry name" value="DUF87"/>
    <property type="match status" value="1"/>
</dbReference>